<evidence type="ECO:0000256" key="1">
    <source>
        <dbReference type="SAM" id="Phobius"/>
    </source>
</evidence>
<dbReference type="FunFam" id="2.60.120.1440:FF:000001">
    <property type="entry name" value="Putative anti-sigma factor"/>
    <property type="match status" value="1"/>
</dbReference>
<keyword evidence="1" id="KW-0472">Membrane</keyword>
<dbReference type="Gene3D" id="2.60.120.1440">
    <property type="match status" value="1"/>
</dbReference>
<dbReference type="Proteomes" id="UP000286063">
    <property type="component" value="Unassembled WGS sequence"/>
</dbReference>
<dbReference type="Pfam" id="PF04773">
    <property type="entry name" value="FecR"/>
    <property type="match status" value="1"/>
</dbReference>
<accession>A0A413IM43</accession>
<dbReference type="InterPro" id="IPR006860">
    <property type="entry name" value="FecR"/>
</dbReference>
<dbReference type="InterPro" id="IPR032508">
    <property type="entry name" value="FecR_C"/>
</dbReference>
<keyword evidence="1" id="KW-1133">Transmembrane helix</keyword>
<evidence type="ECO:0000259" key="3">
    <source>
        <dbReference type="Pfam" id="PF16344"/>
    </source>
</evidence>
<dbReference type="PANTHER" id="PTHR30273">
    <property type="entry name" value="PERIPLASMIC SIGNAL SENSOR AND SIGMA FACTOR ACTIVATOR FECR-RELATED"/>
    <property type="match status" value="1"/>
</dbReference>
<sequence>MDPIISKQRIASLILKENTVGLNEAEQEELNLWRQTDPRNERTYTRLHEKDYKKDLSRYRQIDVQHGLERYRERYIQKKTRHLAKWYWSAAAVVFMMGIGSIFFLQKTDHIPPQESIIPGGSKAMLVLNNGNIIDLSDKTHDEIVTTEELIIRNNGTGLQYATTENATNKHANNYNELIVPKGGEYTLTLSDGTKVWLNSQSKLKYPVALNDTNREVYLEGEAYFEVTKDPHHPFHVNTKDRVTIEVLGTSFNVRSYPDETKIETVLEEGSVRMSKGKEKVTLSPGYKAVYQPEKGIETTSVNTELYTAWRHGQYIFVDESVENILKQLSRWYNIEVFYSNEKAKSVIFSGDVRKYNDITTLLEAMEIAGGIHFKINGNTLIVSYKE</sequence>
<protein>
    <submittedName>
        <fullName evidence="4">FecR family protein</fullName>
    </submittedName>
</protein>
<evidence type="ECO:0000313" key="5">
    <source>
        <dbReference type="Proteomes" id="UP000286063"/>
    </source>
</evidence>
<dbReference type="RefSeq" id="WP_117775148.1">
    <property type="nucleotide sequence ID" value="NZ_CAUGOG010000021.1"/>
</dbReference>
<feature type="transmembrane region" description="Helical" evidence="1">
    <location>
        <begin position="86"/>
        <end position="105"/>
    </location>
</feature>
<feature type="domain" description="Protein FecR C-terminal" evidence="3">
    <location>
        <begin position="315"/>
        <end position="383"/>
    </location>
</feature>
<reference evidence="4 5" key="1">
    <citation type="submission" date="2018-08" db="EMBL/GenBank/DDBJ databases">
        <title>A genome reference for cultivated species of the human gut microbiota.</title>
        <authorList>
            <person name="Zou Y."/>
            <person name="Xue W."/>
            <person name="Luo G."/>
        </authorList>
    </citation>
    <scope>NUCLEOTIDE SEQUENCE [LARGE SCALE GENOMIC DNA]</scope>
    <source>
        <strain evidence="4 5">OF02-7</strain>
    </source>
</reference>
<keyword evidence="1" id="KW-0812">Transmembrane</keyword>
<dbReference type="OrthoDB" id="1096341at2"/>
<dbReference type="EMBL" id="QSCR01000022">
    <property type="protein sequence ID" value="RGY15897.1"/>
    <property type="molecule type" value="Genomic_DNA"/>
</dbReference>
<comment type="caution">
    <text evidence="4">The sequence shown here is derived from an EMBL/GenBank/DDBJ whole genome shotgun (WGS) entry which is preliminary data.</text>
</comment>
<dbReference type="Pfam" id="PF16344">
    <property type="entry name" value="FecR_C"/>
    <property type="match status" value="1"/>
</dbReference>
<evidence type="ECO:0000259" key="2">
    <source>
        <dbReference type="Pfam" id="PF04773"/>
    </source>
</evidence>
<dbReference type="InterPro" id="IPR012373">
    <property type="entry name" value="Ferrdict_sens_TM"/>
</dbReference>
<dbReference type="PANTHER" id="PTHR30273:SF2">
    <property type="entry name" value="PROTEIN FECR"/>
    <property type="match status" value="1"/>
</dbReference>
<dbReference type="Gene3D" id="3.55.50.30">
    <property type="match status" value="1"/>
</dbReference>
<gene>
    <name evidence="4" type="ORF">DXA50_12235</name>
</gene>
<name>A0A413IM43_9BACT</name>
<dbReference type="AlphaFoldDB" id="A0A413IM43"/>
<dbReference type="GO" id="GO:0016989">
    <property type="term" value="F:sigma factor antagonist activity"/>
    <property type="evidence" value="ECO:0007669"/>
    <property type="project" value="TreeGrafter"/>
</dbReference>
<organism evidence="4 5">
    <name type="scientific">Butyricimonas virosa</name>
    <dbReference type="NCBI Taxonomy" id="544645"/>
    <lineage>
        <taxon>Bacteria</taxon>
        <taxon>Pseudomonadati</taxon>
        <taxon>Bacteroidota</taxon>
        <taxon>Bacteroidia</taxon>
        <taxon>Bacteroidales</taxon>
        <taxon>Odoribacteraceae</taxon>
        <taxon>Butyricimonas</taxon>
    </lineage>
</organism>
<evidence type="ECO:0000313" key="4">
    <source>
        <dbReference type="EMBL" id="RGY15897.1"/>
    </source>
</evidence>
<feature type="domain" description="FecR protein" evidence="2">
    <location>
        <begin position="180"/>
        <end position="273"/>
    </location>
</feature>
<proteinExistence type="predicted"/>